<protein>
    <submittedName>
        <fullName evidence="1">Uncharacterized protein</fullName>
    </submittedName>
</protein>
<reference evidence="1 2" key="1">
    <citation type="journal article" date="2024" name="Nat. Commun.">
        <title>Phylogenomics reveals the evolutionary origins of lichenization in chlorophyte algae.</title>
        <authorList>
            <person name="Puginier C."/>
            <person name="Libourel C."/>
            <person name="Otte J."/>
            <person name="Skaloud P."/>
            <person name="Haon M."/>
            <person name="Grisel S."/>
            <person name="Petersen M."/>
            <person name="Berrin J.G."/>
            <person name="Delaux P.M."/>
            <person name="Dal Grande F."/>
            <person name="Keller J."/>
        </authorList>
    </citation>
    <scope>NUCLEOTIDE SEQUENCE [LARGE SCALE GENOMIC DNA]</scope>
    <source>
        <strain evidence="1 2">SAG 2036</strain>
    </source>
</reference>
<gene>
    <name evidence="1" type="ORF">WJX73_010150</name>
</gene>
<dbReference type="EMBL" id="JALJOQ010000006">
    <property type="protein sequence ID" value="KAK9812577.1"/>
    <property type="molecule type" value="Genomic_DNA"/>
</dbReference>
<evidence type="ECO:0000313" key="1">
    <source>
        <dbReference type="EMBL" id="KAK9812577.1"/>
    </source>
</evidence>
<keyword evidence="2" id="KW-1185">Reference proteome</keyword>
<organism evidence="1 2">
    <name type="scientific">Symbiochloris irregularis</name>
    <dbReference type="NCBI Taxonomy" id="706552"/>
    <lineage>
        <taxon>Eukaryota</taxon>
        <taxon>Viridiplantae</taxon>
        <taxon>Chlorophyta</taxon>
        <taxon>core chlorophytes</taxon>
        <taxon>Trebouxiophyceae</taxon>
        <taxon>Trebouxiales</taxon>
        <taxon>Trebouxiaceae</taxon>
        <taxon>Symbiochloris</taxon>
    </lineage>
</organism>
<dbReference type="Proteomes" id="UP001465755">
    <property type="component" value="Unassembled WGS sequence"/>
</dbReference>
<comment type="caution">
    <text evidence="1">The sequence shown here is derived from an EMBL/GenBank/DDBJ whole genome shotgun (WGS) entry which is preliminary data.</text>
</comment>
<dbReference type="AlphaFoldDB" id="A0AAW1PX18"/>
<proteinExistence type="predicted"/>
<evidence type="ECO:0000313" key="2">
    <source>
        <dbReference type="Proteomes" id="UP001465755"/>
    </source>
</evidence>
<sequence>MMLQYCHAQPRRYVCIPDTHSFLRTPGRTDFGSRAKSNIAAGRTGGQMQLEISSVEPKELLFSPCGTRLVTIDEHHFSAYAVDDGARLWQNQYHRMFDHTDDERLFDAGLGVVDHDMLLTQEWHHGHNVLTGSGYVIGGADEQDPSTRVHGLYMLSFDSLCGRKKQGG</sequence>
<name>A0AAW1PX18_9CHLO</name>
<accession>A0AAW1PX18</accession>